<feature type="signal peptide" evidence="1">
    <location>
        <begin position="1"/>
        <end position="24"/>
    </location>
</feature>
<comment type="caution">
    <text evidence="2">The sequence shown here is derived from an EMBL/GenBank/DDBJ whole genome shotgun (WGS) entry which is preliminary data.</text>
</comment>
<organism evidence="2 3">
    <name type="scientific">Reyranella soli</name>
    <dbReference type="NCBI Taxonomy" id="1230389"/>
    <lineage>
        <taxon>Bacteria</taxon>
        <taxon>Pseudomonadati</taxon>
        <taxon>Pseudomonadota</taxon>
        <taxon>Alphaproteobacteria</taxon>
        <taxon>Hyphomicrobiales</taxon>
        <taxon>Reyranellaceae</taxon>
        <taxon>Reyranella</taxon>
    </lineage>
</organism>
<dbReference type="Proteomes" id="UP000321058">
    <property type="component" value="Unassembled WGS sequence"/>
</dbReference>
<proteinExistence type="predicted"/>
<protein>
    <recommendedName>
        <fullName evidence="4">Lipoprotein</fullName>
    </recommendedName>
</protein>
<dbReference type="AlphaFoldDB" id="A0A512NLR2"/>
<dbReference type="Pfam" id="PF12915">
    <property type="entry name" value="DUF3833"/>
    <property type="match status" value="1"/>
</dbReference>
<evidence type="ECO:0000313" key="3">
    <source>
        <dbReference type="Proteomes" id="UP000321058"/>
    </source>
</evidence>
<dbReference type="RefSeq" id="WP_246159026.1">
    <property type="nucleotide sequence ID" value="NZ_BKAJ01000143.1"/>
</dbReference>
<name>A0A512NLR2_9HYPH</name>
<feature type="chain" id="PRO_5021747570" description="Lipoprotein" evidence="1">
    <location>
        <begin position="25"/>
        <end position="179"/>
    </location>
</feature>
<gene>
    <name evidence="2" type="ORF">RSO01_70430</name>
</gene>
<dbReference type="InterPro" id="IPR024409">
    <property type="entry name" value="DUF3833"/>
</dbReference>
<dbReference type="EMBL" id="BKAJ01000143">
    <property type="protein sequence ID" value="GEP59877.1"/>
    <property type="molecule type" value="Genomic_DNA"/>
</dbReference>
<evidence type="ECO:0000256" key="1">
    <source>
        <dbReference type="SAM" id="SignalP"/>
    </source>
</evidence>
<keyword evidence="1" id="KW-0732">Signal</keyword>
<accession>A0A512NLR2</accession>
<keyword evidence="3" id="KW-1185">Reference proteome</keyword>
<sequence length="179" mass="19501">MSSPTAPWPALALSIVSAMLGACAVPPASPANENSPRLVLESFFDGTTSGHGVFINSWTGSRRSFTVAIHGSWDGRVLTLVEDFAFADGQRDRKTWRLEATEPGRYTGTREDVVGLARAWTEGNAVRLEYAVRLGGWTVDFSDVLALQDSAHLVNRATIGKWGVRIGRVELWLRRSDGA</sequence>
<evidence type="ECO:0000313" key="2">
    <source>
        <dbReference type="EMBL" id="GEP59877.1"/>
    </source>
</evidence>
<evidence type="ECO:0008006" key="4">
    <source>
        <dbReference type="Google" id="ProtNLM"/>
    </source>
</evidence>
<reference evidence="2 3" key="1">
    <citation type="submission" date="2019-07" db="EMBL/GenBank/DDBJ databases">
        <title>Whole genome shotgun sequence of Reyranella soli NBRC 108950.</title>
        <authorList>
            <person name="Hosoyama A."/>
            <person name="Uohara A."/>
            <person name="Ohji S."/>
            <person name="Ichikawa N."/>
        </authorList>
    </citation>
    <scope>NUCLEOTIDE SEQUENCE [LARGE SCALE GENOMIC DNA]</scope>
    <source>
        <strain evidence="2 3">NBRC 108950</strain>
    </source>
</reference>